<gene>
    <name evidence="1" type="ORF">EG68_08519</name>
</gene>
<protein>
    <submittedName>
        <fullName evidence="1">Uncharacterized protein</fullName>
    </submittedName>
</protein>
<dbReference type="OrthoDB" id="6314255at2759"/>
<reference evidence="1" key="1">
    <citation type="submission" date="2019-07" db="EMBL/GenBank/DDBJ databases">
        <title>Annotation for the trematode Paragonimus miyazaki's.</title>
        <authorList>
            <person name="Choi Y.-J."/>
        </authorList>
    </citation>
    <scope>NUCLEOTIDE SEQUENCE</scope>
    <source>
        <strain evidence="1">Japan</strain>
    </source>
</reference>
<name>A0A8S9YAW1_9TREM</name>
<dbReference type="Gene3D" id="2.60.120.200">
    <property type="match status" value="1"/>
</dbReference>
<dbReference type="SUPFAM" id="SSF49899">
    <property type="entry name" value="Concanavalin A-like lectins/glucanases"/>
    <property type="match status" value="2"/>
</dbReference>
<evidence type="ECO:0000313" key="2">
    <source>
        <dbReference type="Proteomes" id="UP000822476"/>
    </source>
</evidence>
<sequence>MGDWINSRGVSIFTDKLFLGASVSHQYTDWKLLQDSNSFEDGKWINIGLLWRQDVGIILLVDGVQSTSSDEGGTTTNTQRTAQPYVVLGRLNDRNQSTWLTPYMADRENSLTHGQNNPNWEMAHFAFGEVAYFNQFLEPREYNKMVGVLGILELRNFRGHIWFGAELIDSPIDQLASAASTNGSRPGPVYSGGNSSRVTLLQDPEIVELRGGGGLRLDVPQQWRCRTNRSFCLKGFSIGGWLRLAFLTDQTHRNTAKPIILFTGDQGKFGMAIGRNRSSIIGWYIIEINSSEWHCEFPSIQLSESTINQQWIHYALVWNPGSMLNESTLSLYVNGRLRGRCGQLTPSEDNKYSTLNNFMLATIGTLYEDTRATGTDQLIITSQSLNDSSATLSVAMVTFQPKALEGVQIANLIGVDYHKLVMLRSSTFCWTVSGIIRHLSPKSLIPVRATSQSDHFGTPRGAKCTEGSIDSYIVLTGDIVDNNGESNLEHSCIVDSTQCLSYTFSITFKILNTTFRDVSPTEIFRSTPFNAPADRVGLRVTIQVNQLIVEVRRRMITLTNTVPIANLGEINTWISLKLHIRGKGIHITGNYGVLSEASNTTSRPEANSDRSSEDKLNLRMYVGRGVALCVSDISTADNNKHTMSLNSEDKPDSLCYSDADLLLQLHGTETNHENEPNSSTAIHTFRSGYPAAHSSCLSNPERCKHGALTLSFWIRIDNFTDRNDAPRLPQPLQNLKSILLMTGKTMETGITVTLFALNKRDFIQIDMNISLATGNQLWMINVKNSTQLGRWTNIGLHWSHRTYNRPGMLELYLDGHRKHTTSLAFVKATRSELSEDSGELYINRAIYSMQNAQQETVTLHSGSQVQ</sequence>
<dbReference type="EMBL" id="JTDE01021225">
    <property type="protein sequence ID" value="KAF7233222.1"/>
    <property type="molecule type" value="Genomic_DNA"/>
</dbReference>
<accession>A0A8S9YAW1</accession>
<dbReference type="Proteomes" id="UP000822476">
    <property type="component" value="Unassembled WGS sequence"/>
</dbReference>
<evidence type="ECO:0000313" key="1">
    <source>
        <dbReference type="EMBL" id="KAF7233222.1"/>
    </source>
</evidence>
<dbReference type="InterPro" id="IPR013320">
    <property type="entry name" value="ConA-like_dom_sf"/>
</dbReference>
<dbReference type="AlphaFoldDB" id="A0A8S9YAW1"/>
<comment type="caution">
    <text evidence="1">The sequence shown here is derived from an EMBL/GenBank/DDBJ whole genome shotgun (WGS) entry which is preliminary data.</text>
</comment>
<keyword evidence="2" id="KW-1185">Reference proteome</keyword>
<organism evidence="1 2">
    <name type="scientific">Paragonimus skrjabini miyazakii</name>
    <dbReference type="NCBI Taxonomy" id="59628"/>
    <lineage>
        <taxon>Eukaryota</taxon>
        <taxon>Metazoa</taxon>
        <taxon>Spiralia</taxon>
        <taxon>Lophotrochozoa</taxon>
        <taxon>Platyhelminthes</taxon>
        <taxon>Trematoda</taxon>
        <taxon>Digenea</taxon>
        <taxon>Plagiorchiida</taxon>
        <taxon>Troglotremata</taxon>
        <taxon>Troglotrematidae</taxon>
        <taxon>Paragonimus</taxon>
    </lineage>
</organism>
<proteinExistence type="predicted"/>